<dbReference type="Proteomes" id="UP000466931">
    <property type="component" value="Chromosome"/>
</dbReference>
<keyword evidence="3" id="KW-1185">Reference proteome</keyword>
<comment type="similarity">
    <text evidence="1">Belongs to the universal stress protein A family.</text>
</comment>
<dbReference type="PANTHER" id="PTHR46268">
    <property type="entry name" value="STRESS RESPONSE PROTEIN NHAX"/>
    <property type="match status" value="1"/>
</dbReference>
<accession>A0A7I7XWI7</accession>
<organism evidence="2 3">
    <name type="scientific">Mycolicibacterium confluentis</name>
    <dbReference type="NCBI Taxonomy" id="28047"/>
    <lineage>
        <taxon>Bacteria</taxon>
        <taxon>Bacillati</taxon>
        <taxon>Actinomycetota</taxon>
        <taxon>Actinomycetes</taxon>
        <taxon>Mycobacteriales</taxon>
        <taxon>Mycobacteriaceae</taxon>
        <taxon>Mycolicibacterium</taxon>
    </lineage>
</organism>
<reference evidence="2" key="1">
    <citation type="journal article" date="2019" name="Emerg. Microbes Infect.">
        <title>Comprehensive subspecies identification of 175 nontuberculous mycobacteria species based on 7547 genomic profiles.</title>
        <authorList>
            <person name="Matsumoto Y."/>
            <person name="Kinjo T."/>
            <person name="Motooka D."/>
            <person name="Nabeya D."/>
            <person name="Jung N."/>
            <person name="Uechi K."/>
            <person name="Horii T."/>
            <person name="Iida T."/>
            <person name="Fujita J."/>
            <person name="Nakamura S."/>
        </authorList>
    </citation>
    <scope>NUCLEOTIDE SEQUENCE [LARGE SCALE GENOMIC DNA]</scope>
    <source>
        <strain evidence="2">JCM 13671</strain>
    </source>
</reference>
<dbReference type="InterPro" id="IPR006015">
    <property type="entry name" value="Universal_stress_UspA"/>
</dbReference>
<dbReference type="AlphaFoldDB" id="A0A7I7XWI7"/>
<proteinExistence type="inferred from homology"/>
<name>A0A7I7XWI7_9MYCO</name>
<dbReference type="Pfam" id="PF00582">
    <property type="entry name" value="Usp"/>
    <property type="match status" value="1"/>
</dbReference>
<dbReference type="OrthoDB" id="4614783at2"/>
<evidence type="ECO:0000313" key="2">
    <source>
        <dbReference type="EMBL" id="BBZ33393.1"/>
    </source>
</evidence>
<sequence length="270" mass="28270">MEGSEQFGAVVVGIDGSDAAIGAARWAAHEASIRGVPLRLVHATDAPCEPGGLDMGVEYGEQSLRSASAAVNALNFDVALETALVSGDPSTVLIDASRDADLICLGSVGIGRLAATLLGSTAEEVARKAHCPVAILRRGGRRGGPADRASVVVPVTAAQEDKLVIDTAMQIARHTGSPVLAVGVWRKDLGELFYDELDERVTGWRQRCPDVTIRAVSGRATIAEFLADYTEPIQLVVIGEADVDQVLGIVGPHSHALIDHGECSVLVARR</sequence>
<reference evidence="2" key="2">
    <citation type="submission" date="2020-02" db="EMBL/GenBank/DDBJ databases">
        <authorList>
            <person name="Matsumoto Y."/>
            <person name="Motooka D."/>
            <person name="Nakamura S."/>
        </authorList>
    </citation>
    <scope>NUCLEOTIDE SEQUENCE</scope>
    <source>
        <strain evidence="2">JCM 13671</strain>
    </source>
</reference>
<dbReference type="PANTHER" id="PTHR46268:SF6">
    <property type="entry name" value="UNIVERSAL STRESS PROTEIN UP12"/>
    <property type="match status" value="1"/>
</dbReference>
<dbReference type="RefSeq" id="WP_085153404.1">
    <property type="nucleotide sequence ID" value="NZ_AP022612.1"/>
</dbReference>
<dbReference type="EMBL" id="AP022612">
    <property type="protein sequence ID" value="BBZ33393.1"/>
    <property type="molecule type" value="Genomic_DNA"/>
</dbReference>
<dbReference type="InterPro" id="IPR006016">
    <property type="entry name" value="UspA"/>
</dbReference>
<protein>
    <submittedName>
        <fullName evidence="2">Universal stress protein</fullName>
    </submittedName>
</protein>
<dbReference type="Gene3D" id="3.40.50.620">
    <property type="entry name" value="HUPs"/>
    <property type="match status" value="2"/>
</dbReference>
<evidence type="ECO:0000313" key="3">
    <source>
        <dbReference type="Proteomes" id="UP000466931"/>
    </source>
</evidence>
<gene>
    <name evidence="2" type="ORF">MCNF_19980</name>
</gene>
<evidence type="ECO:0000256" key="1">
    <source>
        <dbReference type="ARBA" id="ARBA00008791"/>
    </source>
</evidence>
<dbReference type="PRINTS" id="PR01438">
    <property type="entry name" value="UNVRSLSTRESS"/>
</dbReference>
<dbReference type="InterPro" id="IPR014729">
    <property type="entry name" value="Rossmann-like_a/b/a_fold"/>
</dbReference>
<dbReference type="SUPFAM" id="SSF52402">
    <property type="entry name" value="Adenine nucleotide alpha hydrolases-like"/>
    <property type="match status" value="2"/>
</dbReference>